<proteinExistence type="predicted"/>
<feature type="transmembrane region" description="Helical" evidence="1">
    <location>
        <begin position="6"/>
        <end position="26"/>
    </location>
</feature>
<evidence type="ECO:0000313" key="3">
    <source>
        <dbReference type="Proteomes" id="UP000191661"/>
    </source>
</evidence>
<protein>
    <submittedName>
        <fullName evidence="2">Uncharacterized protein</fullName>
    </submittedName>
</protein>
<evidence type="ECO:0000256" key="1">
    <source>
        <dbReference type="SAM" id="Phobius"/>
    </source>
</evidence>
<accession>A0A1V6N274</accession>
<reference evidence="2 3" key="1">
    <citation type="submission" date="2014-12" db="EMBL/GenBank/DDBJ databases">
        <title>Genome sequence of Methanobrevibacter arboriphilicus DH1, DSM1125.</title>
        <authorList>
            <person name="Poehlein A."/>
            <person name="Thauer R.K."/>
            <person name="Seedorf H."/>
            <person name="Daniel R."/>
        </authorList>
    </citation>
    <scope>NUCLEOTIDE SEQUENCE [LARGE SCALE GENOMIC DNA]</scope>
    <source>
        <strain evidence="2 3">DH1</strain>
    </source>
</reference>
<feature type="transmembrane region" description="Helical" evidence="1">
    <location>
        <begin position="38"/>
        <end position="57"/>
    </location>
</feature>
<dbReference type="AlphaFoldDB" id="A0A1V6N274"/>
<organism evidence="2 3">
    <name type="scientific">Methanobrevibacter arboriphilus JCM 13429 = DSM 1125</name>
    <dbReference type="NCBI Taxonomy" id="1300164"/>
    <lineage>
        <taxon>Archaea</taxon>
        <taxon>Methanobacteriati</taxon>
        <taxon>Methanobacteriota</taxon>
        <taxon>Methanomada group</taxon>
        <taxon>Methanobacteria</taxon>
        <taxon>Methanobacteriales</taxon>
        <taxon>Methanobacteriaceae</taxon>
        <taxon>Methanobrevibacter</taxon>
    </lineage>
</organism>
<keyword evidence="3" id="KW-1185">Reference proteome</keyword>
<dbReference type="RefSeq" id="WP_080460416.1">
    <property type="nucleotide sequence ID" value="NZ_JXMW01000010.1"/>
</dbReference>
<keyword evidence="1" id="KW-0472">Membrane</keyword>
<evidence type="ECO:0000313" key="2">
    <source>
        <dbReference type="EMBL" id="OQD58717.1"/>
    </source>
</evidence>
<gene>
    <name evidence="2" type="ORF">MBBAR_10c00580</name>
</gene>
<sequence>MDLLIFLAILIAIVIRIWIEKGYFLLPKVYTKSGKTYFQLNIIGTICTALITVLILYQAQPELFRTFIGALITAYTIPHLFDNVVSKAIPNEE</sequence>
<name>A0A1V6N274_METAZ</name>
<dbReference type="EMBL" id="JXMW01000010">
    <property type="protein sequence ID" value="OQD58717.1"/>
    <property type="molecule type" value="Genomic_DNA"/>
</dbReference>
<dbReference type="Proteomes" id="UP000191661">
    <property type="component" value="Unassembled WGS sequence"/>
</dbReference>
<keyword evidence="1" id="KW-0812">Transmembrane</keyword>
<comment type="caution">
    <text evidence="2">The sequence shown here is derived from an EMBL/GenBank/DDBJ whole genome shotgun (WGS) entry which is preliminary data.</text>
</comment>
<keyword evidence="1" id="KW-1133">Transmembrane helix</keyword>